<feature type="binding site" evidence="3">
    <location>
        <position position="148"/>
    </location>
    <ligand>
        <name>substrate</name>
    </ligand>
</feature>
<dbReference type="Proteomes" id="UP000029079">
    <property type="component" value="Chromosome"/>
</dbReference>
<dbReference type="Pfam" id="PF01712">
    <property type="entry name" value="dNK"/>
    <property type="match status" value="1"/>
</dbReference>
<reference evidence="6 7" key="1">
    <citation type="journal article" date="2014" name="Genome Announc.">
        <title>Complete Genome Sequences of Fish Pathogenic Weissella ceti Strains WS74 and WS105.</title>
        <authorList>
            <person name="Figueiredo H.C."/>
            <person name="Leal C.A."/>
            <person name="Dorella F.A."/>
            <person name="Carvalho A.F."/>
            <person name="Soares S.C."/>
            <person name="Pereira F.L."/>
            <person name="Azevedo V.A."/>
        </authorList>
    </citation>
    <scope>NUCLEOTIDE SEQUENCE [LARGE SCALE GENOMIC DNA]</scope>
    <source>
        <strain evidence="6 7">WS74</strain>
    </source>
</reference>
<dbReference type="InterPro" id="IPR027417">
    <property type="entry name" value="P-loop_NTPase"/>
</dbReference>
<dbReference type="KEGG" id="wct:WS74_1195"/>
<evidence type="ECO:0000256" key="4">
    <source>
        <dbReference type="PIRSR" id="PIRSR000705-3"/>
    </source>
</evidence>
<dbReference type="KEGG" id="wce:WS08_1127"/>
<dbReference type="PANTHER" id="PTHR10513">
    <property type="entry name" value="DEOXYNUCLEOSIDE KINASE"/>
    <property type="match status" value="1"/>
</dbReference>
<reference evidence="7" key="2">
    <citation type="submission" date="2014-08" db="EMBL/GenBank/DDBJ databases">
        <title>Complete genome of Weissella ceti strain WS74 isolated from diseased rainbow trout in Brazil.</title>
        <authorList>
            <person name="Figueiredo H.C.P."/>
            <person name="Leal C.A.G."/>
            <person name="Pereira F.L."/>
            <person name="Soares S.C."/>
            <person name="Dorella F.A."/>
            <person name="Carvalho A.F."/>
            <person name="Azevedo V.A.C."/>
        </authorList>
    </citation>
    <scope>NUCLEOTIDE SEQUENCE [LARGE SCALE GENOMIC DNA]</scope>
    <source>
        <strain evidence="7">WS74</strain>
    </source>
</reference>
<feature type="active site" description="Proton acceptor" evidence="2">
    <location>
        <position position="76"/>
    </location>
</feature>
<dbReference type="GO" id="GO:0005737">
    <property type="term" value="C:cytoplasm"/>
    <property type="evidence" value="ECO:0007669"/>
    <property type="project" value="TreeGrafter"/>
</dbReference>
<dbReference type="RefSeq" id="WP_009765071.1">
    <property type="nucleotide sequence ID" value="NZ_CP009223.1"/>
</dbReference>
<dbReference type="STRING" id="759620.WS105_1189"/>
<dbReference type="InterPro" id="IPR002624">
    <property type="entry name" value="DCK/DGK"/>
</dbReference>
<dbReference type="CDD" id="cd01673">
    <property type="entry name" value="dNK"/>
    <property type="match status" value="1"/>
</dbReference>
<dbReference type="SUPFAM" id="SSF52540">
    <property type="entry name" value="P-loop containing nucleoside triphosphate hydrolases"/>
    <property type="match status" value="1"/>
</dbReference>
<dbReference type="EMBL" id="CP009223">
    <property type="protein sequence ID" value="AIM63444.1"/>
    <property type="molecule type" value="Genomic_DNA"/>
</dbReference>
<keyword evidence="6" id="KW-0808">Transferase</keyword>
<feature type="binding site" evidence="3">
    <location>
        <position position="82"/>
    </location>
    <ligand>
        <name>substrate</name>
    </ligand>
</feature>
<sequence length="213" mass="24837">MIVLSGTIGAGKTSLTTMLAEHLGSDAFYESVDDNPILPLFYEDPQRYGFLLQNYFLNKRLENIKEARVQPLNIIDRSIYEDRLLFQLNADLERATQTEAEIYADLLNNMMEKIESSDEQKDPDLLIHISVSFDKMLERIKKRGRDFEQLDNDASLFEYYKELNQRYTDWFAAYDRSPKLQINGDDYDFVEDPAARDAVLAIIDTELEKLNLR</sequence>
<feature type="domain" description="Deoxynucleoside kinase" evidence="5">
    <location>
        <begin position="2"/>
        <end position="203"/>
    </location>
</feature>
<gene>
    <name evidence="6" type="ORF">WS74_1195</name>
</gene>
<feature type="binding site" evidence="4">
    <location>
        <begin position="6"/>
        <end position="14"/>
    </location>
    <ligand>
        <name>ATP</name>
        <dbReference type="ChEBI" id="CHEBI:30616"/>
    </ligand>
</feature>
<feature type="binding site" evidence="4">
    <location>
        <begin position="139"/>
        <end position="143"/>
    </location>
    <ligand>
        <name>ATP</name>
        <dbReference type="ChEBI" id="CHEBI:30616"/>
    </ligand>
</feature>
<dbReference type="InterPro" id="IPR031314">
    <property type="entry name" value="DNK_dom"/>
</dbReference>
<evidence type="ECO:0000256" key="2">
    <source>
        <dbReference type="PIRSR" id="PIRSR000705-1"/>
    </source>
</evidence>
<protein>
    <submittedName>
        <fullName evidence="6">Deoxyadenosine kinase</fullName>
    </submittedName>
</protein>
<feature type="binding site" evidence="3">
    <location>
        <position position="42"/>
    </location>
    <ligand>
        <name>substrate</name>
    </ligand>
</feature>
<evidence type="ECO:0000313" key="6">
    <source>
        <dbReference type="EMBL" id="AIM63444.1"/>
    </source>
</evidence>
<dbReference type="GO" id="GO:0019136">
    <property type="term" value="F:deoxynucleoside kinase activity"/>
    <property type="evidence" value="ECO:0007669"/>
    <property type="project" value="InterPro"/>
</dbReference>
<keyword evidence="7" id="KW-1185">Reference proteome</keyword>
<evidence type="ECO:0000256" key="3">
    <source>
        <dbReference type="PIRSR" id="PIRSR000705-2"/>
    </source>
</evidence>
<evidence type="ECO:0000256" key="1">
    <source>
        <dbReference type="ARBA" id="ARBA00007420"/>
    </source>
</evidence>
<feature type="binding site" evidence="3">
    <location>
        <position position="77"/>
    </location>
    <ligand>
        <name>substrate</name>
    </ligand>
</feature>
<feature type="binding site" evidence="3">
    <location>
        <position position="53"/>
    </location>
    <ligand>
        <name>substrate</name>
    </ligand>
</feature>
<proteinExistence type="inferred from homology"/>
<feature type="binding site" evidence="3">
    <location>
        <position position="30"/>
    </location>
    <ligand>
        <name>substrate</name>
    </ligand>
</feature>
<name>A0A075U0J7_9LACO</name>
<dbReference type="AlphaFoldDB" id="A0A075U0J7"/>
<dbReference type="InterPro" id="IPR050566">
    <property type="entry name" value="Deoxyribonucleoside_kinase"/>
</dbReference>
<dbReference type="PANTHER" id="PTHR10513:SF35">
    <property type="entry name" value="DEOXYADENOSINE KINASE"/>
    <property type="match status" value="1"/>
</dbReference>
<evidence type="ECO:0000259" key="5">
    <source>
        <dbReference type="Pfam" id="PF01712"/>
    </source>
</evidence>
<dbReference type="PIRSF" id="PIRSF000705">
    <property type="entry name" value="DNK"/>
    <property type="match status" value="1"/>
</dbReference>
<comment type="similarity">
    <text evidence="1">Belongs to the DCK/DGK family.</text>
</comment>
<evidence type="ECO:0000313" key="7">
    <source>
        <dbReference type="Proteomes" id="UP000029079"/>
    </source>
</evidence>
<keyword evidence="6" id="KW-0418">Kinase</keyword>
<dbReference type="Gene3D" id="3.40.50.300">
    <property type="entry name" value="P-loop containing nucleotide triphosphate hydrolases"/>
    <property type="match status" value="1"/>
</dbReference>
<organism evidence="6 7">
    <name type="scientific">Weissella ceti</name>
    <dbReference type="NCBI Taxonomy" id="759620"/>
    <lineage>
        <taxon>Bacteria</taxon>
        <taxon>Bacillati</taxon>
        <taxon>Bacillota</taxon>
        <taxon>Bacilli</taxon>
        <taxon>Lactobacillales</taxon>
        <taxon>Lactobacillaceae</taxon>
        <taxon>Weissella</taxon>
    </lineage>
</organism>
<dbReference type="KEGG" id="wci:WS105_1189"/>
<accession>A0A075U0J7</accession>
<keyword evidence="4" id="KW-0547">Nucleotide-binding</keyword>
<dbReference type="OrthoDB" id="9776634at2"/>
<dbReference type="PATRIC" id="fig|759620.7.peg.1151"/>
<dbReference type="GO" id="GO:0005524">
    <property type="term" value="F:ATP binding"/>
    <property type="evidence" value="ECO:0007669"/>
    <property type="project" value="UniProtKB-KW"/>
</dbReference>
<keyword evidence="4" id="KW-0067">ATP-binding</keyword>